<protein>
    <submittedName>
        <fullName evidence="2">Scr1 family TA system antitoxin-like transcriptional regulator</fullName>
    </submittedName>
</protein>
<feature type="domain" description="DUF5753" evidence="1">
    <location>
        <begin position="74"/>
        <end position="248"/>
    </location>
</feature>
<proteinExistence type="predicted"/>
<dbReference type="InterPro" id="IPR043917">
    <property type="entry name" value="DUF5753"/>
</dbReference>
<evidence type="ECO:0000313" key="2">
    <source>
        <dbReference type="EMBL" id="MFC4109107.1"/>
    </source>
</evidence>
<reference evidence="3" key="1">
    <citation type="journal article" date="2019" name="Int. J. Syst. Evol. Microbiol.">
        <title>The Global Catalogue of Microorganisms (GCM) 10K type strain sequencing project: providing services to taxonomists for standard genome sequencing and annotation.</title>
        <authorList>
            <consortium name="The Broad Institute Genomics Platform"/>
            <consortium name="The Broad Institute Genome Sequencing Center for Infectious Disease"/>
            <person name="Wu L."/>
            <person name="Ma J."/>
        </authorList>
    </citation>
    <scope>NUCLEOTIDE SEQUENCE [LARGE SCALE GENOMIC DNA]</scope>
    <source>
        <strain evidence="3">2902at01</strain>
    </source>
</reference>
<keyword evidence="3" id="KW-1185">Reference proteome</keyword>
<evidence type="ECO:0000259" key="1">
    <source>
        <dbReference type="Pfam" id="PF19054"/>
    </source>
</evidence>
<name>A0ABV8KSM3_9ACTN</name>
<sequence length="254" mass="28276">MNDTLRVAMSNAGETCESLAEKIRVDPKTVARWLSPGRVPHPRHRKMAADILRQDVQKLWPNRRREMLWFRPWRDVEREAISLRSYEPLVIPGLLQTPAYARAVLAGAGLIGPEDVDGHVISRIERQVILERTTPPVLTAVLDEGALRRGVGSPDVMREQLLHLVDVAAERPHVRVHIVPFSAGVYAGINGPFVLADLAGPRVVAHLDNQLSGQTVSDAADVARLVSSWESCRSEALPHRQSIELIREFAGTWN</sequence>
<accession>A0ABV8KSM3</accession>
<evidence type="ECO:0000313" key="3">
    <source>
        <dbReference type="Proteomes" id="UP001595868"/>
    </source>
</evidence>
<dbReference type="RefSeq" id="WP_377550133.1">
    <property type="nucleotide sequence ID" value="NZ_JBHSBN010000021.1"/>
</dbReference>
<dbReference type="Gene3D" id="1.10.260.40">
    <property type="entry name" value="lambda repressor-like DNA-binding domains"/>
    <property type="match status" value="1"/>
</dbReference>
<organism evidence="2 3">
    <name type="scientific">Micromonospora zhanjiangensis</name>
    <dbReference type="NCBI Taxonomy" id="1522057"/>
    <lineage>
        <taxon>Bacteria</taxon>
        <taxon>Bacillati</taxon>
        <taxon>Actinomycetota</taxon>
        <taxon>Actinomycetes</taxon>
        <taxon>Micromonosporales</taxon>
        <taxon>Micromonosporaceae</taxon>
        <taxon>Micromonospora</taxon>
    </lineage>
</organism>
<dbReference type="Proteomes" id="UP001595868">
    <property type="component" value="Unassembled WGS sequence"/>
</dbReference>
<gene>
    <name evidence="2" type="ORF">ACFOX0_24650</name>
</gene>
<dbReference type="InterPro" id="IPR010982">
    <property type="entry name" value="Lambda_DNA-bd_dom_sf"/>
</dbReference>
<dbReference type="EMBL" id="JBHSBN010000021">
    <property type="protein sequence ID" value="MFC4109107.1"/>
    <property type="molecule type" value="Genomic_DNA"/>
</dbReference>
<dbReference type="Pfam" id="PF19054">
    <property type="entry name" value="DUF5753"/>
    <property type="match status" value="1"/>
</dbReference>
<comment type="caution">
    <text evidence="2">The sequence shown here is derived from an EMBL/GenBank/DDBJ whole genome shotgun (WGS) entry which is preliminary data.</text>
</comment>